<dbReference type="GO" id="GO:0030246">
    <property type="term" value="F:carbohydrate binding"/>
    <property type="evidence" value="ECO:0007669"/>
    <property type="project" value="InterPro"/>
</dbReference>
<keyword evidence="2 7" id="KW-0812">Transmembrane</keyword>
<feature type="domain" description="NOMO eighth prealbumin-like" evidence="15">
    <location>
        <begin position="665"/>
        <end position="773"/>
    </location>
</feature>
<dbReference type="InterPro" id="IPR055576">
    <property type="entry name" value="DUF7152"/>
</dbReference>
<evidence type="ECO:0000256" key="5">
    <source>
        <dbReference type="ARBA" id="ARBA00022989"/>
    </source>
</evidence>
<reference evidence="18" key="1">
    <citation type="submission" date="2025-08" db="UniProtKB">
        <authorList>
            <consortium name="RefSeq"/>
        </authorList>
    </citation>
    <scope>IDENTIFICATION</scope>
    <source>
        <tissue evidence="18">Seedling</tissue>
    </source>
</reference>
<evidence type="ECO:0000259" key="11">
    <source>
        <dbReference type="Pfam" id="PF22904"/>
    </source>
</evidence>
<name>A0A6P4A7L4_ZIZJJ</name>
<evidence type="ECO:0000259" key="16">
    <source>
        <dbReference type="Pfam" id="PF23662"/>
    </source>
</evidence>
<evidence type="ECO:0000313" key="17">
    <source>
        <dbReference type="Proteomes" id="UP001652623"/>
    </source>
</evidence>
<sequence>MNIKEVLILSLIVISSISATYADSFHGCGGFVEASSSLVKTRKPVDVKLDYSHITVELRTLDGLVKDSTQCAPTGYYFIPVYDKGSFVIQINGPEGWSWNPDKVRVVVDDTGCNGNEDINFQFTGFTISGKVVGAIGGKSCSLKNGGPSNVKVDLLSTSSDLVSSVLTSSSGSYLFTNIIPGKYELRASHPDLKVETKGPTEVDLGFGNTIVDDIFFVPGYDLRGFVVSQGNPILGVHIYLSSDDVLEVDCPQGSGSAPGMEKALCHAVSDAQGMFMFKSVPCGSYRLVPYYKGENTVFDVSPPVMSVTVKHRHVTVPQKFQVTGFSVGGRVVDGNDVGVEGVKIIVDGHERSITDREGYYKLDQVTSNRYTIEAVKEHYKFNNLREYLVLPNMASLTDIKAVSYDVCGVVRMVGSGLKAKVALTHGPENVKPQMKQTDASGKFCFEVPTGEYRLSALPAKAEIASGLMFLPSYIDVVVRSPLLNVEFSQALVNVHGTVVCKDKCGPSVSVTLMRLADKHNKERQTVSLTDGSSEFLFSDIIPGKYILEVKHNSPESITGGDNWCWEQSFIDVDVGVEDVQGIEFLQKGYIVNIVSSHDVDAFITQPDGSPMKLKIKKGSQHVCVEYPGVHELHFVNSCISFGSSSIKIDTLNPSPIYLKGEKYLLKGQINVESRSFDDGVSGLPENFIVDILDNGGNFLDSATSTLISSGNDQSSAVLYEYSLWANLGEELVFVPWDPRNNEEGKILFYPRQHNVLVKNDGCQASIPSFSGQLGFYIKGSVSPPLSGVHVRILASGDSQIAQLKNGELVLETTTVMDGSFVGGPLYNDISYNVEASKPGYHLKQVGPYSFSCQKLSQISVNIYVKDEAEEPIPAVLLSLSGNDGYRNNSVSGAGGMFVFSNLFPGTFYLRPLLKEYAFSPPAQAIELGSGESKEVVFQASRVAYSAMGVVTMLSGQPKEGVSVEARSVSKGYYEETVTDSSGSYRLRGLLPDTNYVIKVVKRDGLGINKFERASPESINVKVGSEDIRGLDFLVFEQPDTTILSCHVEGKRIEELHSHLTVEIKSSDMSKIESVFPLPLSNFFQVKDLPRGKHILQLQSNLPPSTHKFRSEIIEVDLEKNSQIHVGPLKYFLEEDHLKQELTPAPVFPLIVGVSVIILFVSMPRLKDLYQATVGTQTAGFTATARKEARKPILRKKTY</sequence>
<feature type="chain" id="PRO_5045745539" evidence="8">
    <location>
        <begin position="23"/>
        <end position="1199"/>
    </location>
</feature>
<dbReference type="Pfam" id="PF22904">
    <property type="entry name" value="NOMO1-like_2nd"/>
    <property type="match status" value="1"/>
</dbReference>
<dbReference type="InterPro" id="IPR056187">
    <property type="entry name" value="NOMO_8th"/>
</dbReference>
<evidence type="ECO:0000259" key="15">
    <source>
        <dbReference type="Pfam" id="PF23660"/>
    </source>
</evidence>
<dbReference type="Pfam" id="PF13620">
    <property type="entry name" value="CarboxypepD_reg"/>
    <property type="match status" value="1"/>
</dbReference>
<dbReference type="FunCoup" id="A0A6P4A7L4">
    <property type="interactions" value="3280"/>
</dbReference>
<accession>A0A6P4A7L4</accession>
<dbReference type="InParanoid" id="A0A6P4A7L4"/>
<organism evidence="17 18">
    <name type="scientific">Ziziphus jujuba</name>
    <name type="common">Chinese jujube</name>
    <name type="synonym">Ziziphus sativa</name>
    <dbReference type="NCBI Taxonomy" id="326968"/>
    <lineage>
        <taxon>Eukaryota</taxon>
        <taxon>Viridiplantae</taxon>
        <taxon>Streptophyta</taxon>
        <taxon>Embryophyta</taxon>
        <taxon>Tracheophyta</taxon>
        <taxon>Spermatophyta</taxon>
        <taxon>Magnoliopsida</taxon>
        <taxon>eudicotyledons</taxon>
        <taxon>Gunneridae</taxon>
        <taxon>Pentapetalae</taxon>
        <taxon>rosids</taxon>
        <taxon>fabids</taxon>
        <taxon>Rosales</taxon>
        <taxon>Rhamnaceae</taxon>
        <taxon>Paliureae</taxon>
        <taxon>Ziziphus</taxon>
    </lineage>
</organism>
<dbReference type="Pfam" id="PF22902">
    <property type="entry name" value="NOMO1-like_9th"/>
    <property type="match status" value="1"/>
</dbReference>
<dbReference type="Gene3D" id="2.60.40.10">
    <property type="entry name" value="Immunoglobulins"/>
    <property type="match status" value="1"/>
</dbReference>
<dbReference type="InterPro" id="IPR055075">
    <property type="entry name" value="NOMO-like_N"/>
</dbReference>
<evidence type="ECO:0000259" key="12">
    <source>
        <dbReference type="Pfam" id="PF23141"/>
    </source>
</evidence>
<dbReference type="InterPro" id="IPR013784">
    <property type="entry name" value="Carb-bd-like_fold"/>
</dbReference>
<dbReference type="InterPro" id="IPR013783">
    <property type="entry name" value="Ig-like_fold"/>
</dbReference>
<feature type="domain" description="NOMO-like N-terminal beta-sandwich" evidence="9">
    <location>
        <begin position="45"/>
        <end position="121"/>
    </location>
</feature>
<dbReference type="InterPro" id="IPR008969">
    <property type="entry name" value="CarboxyPept-like_regulatory"/>
</dbReference>
<dbReference type="Pfam" id="PF23660">
    <property type="entry name" value="NOMO_8th"/>
    <property type="match status" value="1"/>
</dbReference>
<evidence type="ECO:0000256" key="6">
    <source>
        <dbReference type="ARBA" id="ARBA00023136"/>
    </source>
</evidence>
<keyword evidence="4" id="KW-0256">Endoplasmic reticulum</keyword>
<evidence type="ECO:0000256" key="3">
    <source>
        <dbReference type="ARBA" id="ARBA00022729"/>
    </source>
</evidence>
<feature type="transmembrane region" description="Helical" evidence="7">
    <location>
        <begin position="1142"/>
        <end position="1161"/>
    </location>
</feature>
<dbReference type="InterPro" id="IPR051417">
    <property type="entry name" value="SDr/BOS_complex"/>
</dbReference>
<feature type="domain" description="NOMO seventh transthyretin-like" evidence="12">
    <location>
        <begin position="591"/>
        <end position="663"/>
    </location>
</feature>
<dbReference type="InterPro" id="IPR056319">
    <property type="entry name" value="NOMO_7th"/>
</dbReference>
<dbReference type="Pfam" id="PF23194">
    <property type="entry name" value="NOMO_5th"/>
    <property type="match status" value="1"/>
</dbReference>
<dbReference type="SUPFAM" id="SSF117074">
    <property type="entry name" value="Hypothetical protein PA1324"/>
    <property type="match status" value="1"/>
</dbReference>
<dbReference type="GeneID" id="107426137"/>
<dbReference type="SUPFAM" id="SSF49452">
    <property type="entry name" value="Starch-binding domain-like"/>
    <property type="match status" value="1"/>
</dbReference>
<dbReference type="Proteomes" id="UP001652623">
    <property type="component" value="Chromosome 9"/>
</dbReference>
<dbReference type="SUPFAM" id="SSF49478">
    <property type="entry name" value="Cna protein B-type domain"/>
    <property type="match status" value="2"/>
</dbReference>
<evidence type="ECO:0000256" key="8">
    <source>
        <dbReference type="SAM" id="SignalP"/>
    </source>
</evidence>
<evidence type="ECO:0000259" key="14">
    <source>
        <dbReference type="Pfam" id="PF23194"/>
    </source>
</evidence>
<keyword evidence="5 7" id="KW-1133">Transmembrane helix</keyword>
<dbReference type="Pfam" id="PF23193">
    <property type="entry name" value="NOMO_3rd"/>
    <property type="match status" value="1"/>
</dbReference>
<keyword evidence="17" id="KW-1185">Reference proteome</keyword>
<dbReference type="GO" id="GO:0005789">
    <property type="term" value="C:endoplasmic reticulum membrane"/>
    <property type="evidence" value="ECO:0007669"/>
    <property type="project" value="UniProtKB-SubCell"/>
</dbReference>
<keyword evidence="6 7" id="KW-0472">Membrane</keyword>
<evidence type="ECO:0000259" key="13">
    <source>
        <dbReference type="Pfam" id="PF23193"/>
    </source>
</evidence>
<dbReference type="RefSeq" id="XP_015891722.2">
    <property type="nucleotide sequence ID" value="XM_016036236.4"/>
</dbReference>
<feature type="domain" description="DUF7152" evidence="16">
    <location>
        <begin position="1041"/>
        <end position="1137"/>
    </location>
</feature>
<evidence type="ECO:0000256" key="7">
    <source>
        <dbReference type="SAM" id="Phobius"/>
    </source>
</evidence>
<evidence type="ECO:0000259" key="10">
    <source>
        <dbReference type="Pfam" id="PF22902"/>
    </source>
</evidence>
<evidence type="ECO:0000256" key="1">
    <source>
        <dbReference type="ARBA" id="ARBA00004115"/>
    </source>
</evidence>
<feature type="domain" description="NOMO second beta-sandwich" evidence="11">
    <location>
        <begin position="123"/>
        <end position="216"/>
    </location>
</feature>
<evidence type="ECO:0000256" key="4">
    <source>
        <dbReference type="ARBA" id="ARBA00022824"/>
    </source>
</evidence>
<dbReference type="InterPro" id="IPR056189">
    <property type="entry name" value="NOMO_3rd"/>
</dbReference>
<dbReference type="InterPro" id="IPR056190">
    <property type="entry name" value="NOMO_5th"/>
</dbReference>
<feature type="signal peptide" evidence="8">
    <location>
        <begin position="1"/>
        <end position="22"/>
    </location>
</feature>
<proteinExistence type="predicted"/>
<dbReference type="InterPro" id="IPR055074">
    <property type="entry name" value="NOMO1-3_2nd"/>
</dbReference>
<dbReference type="AlphaFoldDB" id="A0A6P4A7L4"/>
<dbReference type="Pfam" id="PF23662">
    <property type="entry name" value="DUF7152"/>
    <property type="match status" value="1"/>
</dbReference>
<dbReference type="PANTHER" id="PTHR23303">
    <property type="entry name" value="CARBOXYPEPTIDASE REGULATORY REGION-CONTAINING"/>
    <property type="match status" value="1"/>
</dbReference>
<keyword evidence="3 8" id="KW-0732">Signal</keyword>
<dbReference type="KEGG" id="zju:107426137"/>
<gene>
    <name evidence="18" type="primary">LOC107426137</name>
</gene>
<comment type="subcellular location">
    <subcellularLocation>
        <location evidence="1">Endoplasmic reticulum membrane</location>
        <topology evidence="1">Single-pass type I membrane protein</topology>
    </subcellularLocation>
</comment>
<feature type="domain" description="NOMO third transthyretin-like" evidence="13">
    <location>
        <begin position="263"/>
        <end position="324"/>
    </location>
</feature>
<protein>
    <submittedName>
        <fullName evidence="18">Uncharacterized protein LOC107426137</fullName>
    </submittedName>
</protein>
<dbReference type="Pfam" id="PF22898">
    <property type="entry name" value="NOMO1-like_1st"/>
    <property type="match status" value="1"/>
</dbReference>
<dbReference type="InterPro" id="IPR055073">
    <property type="entry name" value="NOMO1-like_9th"/>
</dbReference>
<dbReference type="Gene3D" id="2.60.40.1120">
    <property type="entry name" value="Carboxypeptidase-like, regulatory domain"/>
    <property type="match status" value="2"/>
</dbReference>
<evidence type="ECO:0000259" key="9">
    <source>
        <dbReference type="Pfam" id="PF22898"/>
    </source>
</evidence>
<feature type="domain" description="NOMO-like ninth beta-sandwich" evidence="10">
    <location>
        <begin position="775"/>
        <end position="846"/>
    </location>
</feature>
<evidence type="ECO:0000256" key="2">
    <source>
        <dbReference type="ARBA" id="ARBA00022692"/>
    </source>
</evidence>
<dbReference type="Pfam" id="PF23141">
    <property type="entry name" value="Ig_NOMO"/>
    <property type="match status" value="1"/>
</dbReference>
<dbReference type="PANTHER" id="PTHR23303:SF14">
    <property type="entry name" value="BOS COMPLEX SUBUNIT NOMO1-RELATED"/>
    <property type="match status" value="1"/>
</dbReference>
<evidence type="ECO:0000313" key="18">
    <source>
        <dbReference type="RefSeq" id="XP_015891722.2"/>
    </source>
</evidence>
<feature type="domain" description="NOMO fifth transthyretin-like" evidence="14">
    <location>
        <begin position="407"/>
        <end position="488"/>
    </location>
</feature>
<dbReference type="SUPFAM" id="SSF49464">
    <property type="entry name" value="Carboxypeptidase regulatory domain-like"/>
    <property type="match status" value="1"/>
</dbReference>